<proteinExistence type="predicted"/>
<dbReference type="FunFam" id="3.90.70.200:FF:000005">
    <property type="entry name" value="Related to Pol II transcription elongation factor"/>
    <property type="match status" value="1"/>
</dbReference>
<dbReference type="GO" id="GO:0003677">
    <property type="term" value="F:DNA binding"/>
    <property type="evidence" value="ECO:0007669"/>
    <property type="project" value="InterPro"/>
</dbReference>
<feature type="compositionally biased region" description="Basic and acidic residues" evidence="6">
    <location>
        <begin position="149"/>
        <end position="164"/>
    </location>
</feature>
<reference evidence="8" key="1">
    <citation type="journal article" date="2020" name="Stud. Mycol.">
        <title>101 Dothideomycetes genomes: a test case for predicting lifestyles and emergence of pathogens.</title>
        <authorList>
            <person name="Haridas S."/>
            <person name="Albert R."/>
            <person name="Binder M."/>
            <person name="Bloem J."/>
            <person name="Labutti K."/>
            <person name="Salamov A."/>
            <person name="Andreopoulos B."/>
            <person name="Baker S."/>
            <person name="Barry K."/>
            <person name="Bills G."/>
            <person name="Bluhm B."/>
            <person name="Cannon C."/>
            <person name="Castanera R."/>
            <person name="Culley D."/>
            <person name="Daum C."/>
            <person name="Ezra D."/>
            <person name="Gonzalez J."/>
            <person name="Henrissat B."/>
            <person name="Kuo A."/>
            <person name="Liang C."/>
            <person name="Lipzen A."/>
            <person name="Lutzoni F."/>
            <person name="Magnuson J."/>
            <person name="Mondo S."/>
            <person name="Nolan M."/>
            <person name="Ohm R."/>
            <person name="Pangilinan J."/>
            <person name="Park H.-J."/>
            <person name="Ramirez L."/>
            <person name="Alfaro M."/>
            <person name="Sun H."/>
            <person name="Tritt A."/>
            <person name="Yoshinaga Y."/>
            <person name="Zwiers L.-H."/>
            <person name="Turgeon B."/>
            <person name="Goodwin S."/>
            <person name="Spatafora J."/>
            <person name="Crous P."/>
            <person name="Grigoriev I."/>
        </authorList>
    </citation>
    <scope>NUCLEOTIDE SEQUENCE</scope>
    <source>
        <strain evidence="8">CBS 121410</strain>
    </source>
</reference>
<feature type="compositionally biased region" description="Acidic residues" evidence="6">
    <location>
        <begin position="139"/>
        <end position="148"/>
    </location>
</feature>
<accession>A0A9P4M0A5</accession>
<dbReference type="EMBL" id="ML978711">
    <property type="protein sequence ID" value="KAF2092065.1"/>
    <property type="molecule type" value="Genomic_DNA"/>
</dbReference>
<evidence type="ECO:0000256" key="1">
    <source>
        <dbReference type="ARBA" id="ARBA00004123"/>
    </source>
</evidence>
<comment type="caution">
    <text evidence="8">The sequence shown here is derived from an EMBL/GenBank/DDBJ whole genome shotgun (WGS) entry which is preliminary data.</text>
</comment>
<dbReference type="OrthoDB" id="166375at2759"/>
<feature type="compositionally biased region" description="Basic and acidic residues" evidence="6">
    <location>
        <begin position="99"/>
        <end position="120"/>
    </location>
</feature>
<keyword evidence="3" id="KW-0804">Transcription</keyword>
<protein>
    <submittedName>
        <fullName evidence="8">Plus-3-domain-containing protein</fullName>
    </submittedName>
</protein>
<dbReference type="GO" id="GO:0016593">
    <property type="term" value="C:Cdc73/Paf1 complex"/>
    <property type="evidence" value="ECO:0007669"/>
    <property type="project" value="TreeGrafter"/>
</dbReference>
<dbReference type="SMART" id="SM00719">
    <property type="entry name" value="Plus3"/>
    <property type="match status" value="1"/>
</dbReference>
<evidence type="ECO:0000313" key="9">
    <source>
        <dbReference type="Proteomes" id="UP000799776"/>
    </source>
</evidence>
<keyword evidence="4" id="KW-0539">Nucleus</keyword>
<dbReference type="PANTHER" id="PTHR13115:SF8">
    <property type="entry name" value="RNA POLYMERASE-ASSOCIATED PROTEIN RTF1 HOMOLOG"/>
    <property type="match status" value="1"/>
</dbReference>
<evidence type="ECO:0000259" key="7">
    <source>
        <dbReference type="PROSITE" id="PS51360"/>
    </source>
</evidence>
<dbReference type="InterPro" id="IPR036128">
    <property type="entry name" value="Plus3-like_sf"/>
</dbReference>
<keyword evidence="2" id="KW-0805">Transcription regulation</keyword>
<evidence type="ECO:0000313" key="8">
    <source>
        <dbReference type="EMBL" id="KAF2092065.1"/>
    </source>
</evidence>
<dbReference type="AlphaFoldDB" id="A0A9P4M0A5"/>
<feature type="coiled-coil region" evidence="5">
    <location>
        <begin position="361"/>
        <end position="388"/>
    </location>
</feature>
<gene>
    <name evidence="8" type="ORF">K490DRAFT_70745</name>
</gene>
<dbReference type="SUPFAM" id="SSF159042">
    <property type="entry name" value="Plus3-like"/>
    <property type="match status" value="1"/>
</dbReference>
<feature type="compositionally biased region" description="Acidic residues" evidence="6">
    <location>
        <begin position="1"/>
        <end position="16"/>
    </location>
</feature>
<dbReference type="Proteomes" id="UP000799776">
    <property type="component" value="Unassembled WGS sequence"/>
</dbReference>
<dbReference type="PANTHER" id="PTHR13115">
    <property type="entry name" value="RNA POLYMERASE-ASSOCIATED PROTEIN RTF1 HOMOLOG"/>
    <property type="match status" value="1"/>
</dbReference>
<feature type="region of interest" description="Disordered" evidence="6">
    <location>
        <begin position="1"/>
        <end position="26"/>
    </location>
</feature>
<dbReference type="Pfam" id="PF03126">
    <property type="entry name" value="Plus-3"/>
    <property type="match status" value="1"/>
</dbReference>
<evidence type="ECO:0000256" key="2">
    <source>
        <dbReference type="ARBA" id="ARBA00023015"/>
    </source>
</evidence>
<feature type="compositionally biased region" description="Basic and acidic residues" evidence="6">
    <location>
        <begin position="48"/>
        <end position="63"/>
    </location>
</feature>
<keyword evidence="9" id="KW-1185">Reference proteome</keyword>
<evidence type="ECO:0000256" key="3">
    <source>
        <dbReference type="ARBA" id="ARBA00023163"/>
    </source>
</evidence>
<evidence type="ECO:0000256" key="6">
    <source>
        <dbReference type="SAM" id="MobiDB-lite"/>
    </source>
</evidence>
<evidence type="ECO:0000256" key="4">
    <source>
        <dbReference type="ARBA" id="ARBA00023242"/>
    </source>
</evidence>
<organism evidence="8 9">
    <name type="scientific">Saccharata proteae CBS 121410</name>
    <dbReference type="NCBI Taxonomy" id="1314787"/>
    <lineage>
        <taxon>Eukaryota</taxon>
        <taxon>Fungi</taxon>
        <taxon>Dikarya</taxon>
        <taxon>Ascomycota</taxon>
        <taxon>Pezizomycotina</taxon>
        <taxon>Dothideomycetes</taxon>
        <taxon>Dothideomycetes incertae sedis</taxon>
        <taxon>Botryosphaeriales</taxon>
        <taxon>Saccharataceae</taxon>
        <taxon>Saccharata</taxon>
    </lineage>
</organism>
<name>A0A9P4M0A5_9PEZI</name>
<comment type="subcellular location">
    <subcellularLocation>
        <location evidence="1">Nucleus</location>
    </subcellularLocation>
</comment>
<keyword evidence="5" id="KW-0175">Coiled coil</keyword>
<sequence>MEESDSDAGDAGDAEDGNPYPVDGLYKSHAEKAQIMSMTEVQREVIIAEREDQKREREQDLKLMRVMASKGKEAEADGKKRKAEAADLEDGPRQGSRVKGNEKLEAYKKKREQARDERSRKSTGGRAAPSSQRDHSDQDAEGDSEVEWDERPKDAAAREDPSPELRDFEHVRVGRSNFAKVCFYPGFDDAIKGCFCRVSIGMDKQTGLPVYRMCQIKGFTEGSPYNMTAPNGKVFKTDQYALVAHGKAEKEWPFIACSDSRFTEAEFNRYKVTSEMDEVKMPTKKTLLAKLQSIHDLLDRRWTEADIKEKLRRQNKYVEMTGPAKPAPPVANKTDDRIAALNLKNRKANVTEIRQALVNERRMQARQREELIRRREQKEKDAFMAEQRALAAAKAETDGLFEESGDSRAATPAAKKQARTATTNGEKEKKGIPTFRKRAMDDDVIGAMDLSIEIDI</sequence>
<dbReference type="Gene3D" id="3.90.70.200">
    <property type="entry name" value="Plus-3 domain"/>
    <property type="match status" value="1"/>
</dbReference>
<dbReference type="InterPro" id="IPR004343">
    <property type="entry name" value="Plus-3_dom"/>
</dbReference>
<dbReference type="GO" id="GO:1990269">
    <property type="term" value="F:RNA polymerase II C-terminal domain phosphoserine binding"/>
    <property type="evidence" value="ECO:0007669"/>
    <property type="project" value="TreeGrafter"/>
</dbReference>
<dbReference type="PROSITE" id="PS51360">
    <property type="entry name" value="PLUS3"/>
    <property type="match status" value="1"/>
</dbReference>
<feature type="domain" description="Plus3" evidence="7">
    <location>
        <begin position="162"/>
        <end position="299"/>
    </location>
</feature>
<evidence type="ECO:0000256" key="5">
    <source>
        <dbReference type="SAM" id="Coils"/>
    </source>
</evidence>
<feature type="region of interest" description="Disordered" evidence="6">
    <location>
        <begin position="48"/>
        <end position="164"/>
    </location>
</feature>
<feature type="region of interest" description="Disordered" evidence="6">
    <location>
        <begin position="398"/>
        <end position="434"/>
    </location>
</feature>